<dbReference type="PROSITE" id="PS50931">
    <property type="entry name" value="HTH_LYSR"/>
    <property type="match status" value="1"/>
</dbReference>
<comment type="caution">
    <text evidence="6">The sequence shown here is derived from an EMBL/GenBank/DDBJ whole genome shotgun (WGS) entry which is preliminary data.</text>
</comment>
<proteinExistence type="inferred from homology"/>
<dbReference type="Gene3D" id="1.10.10.10">
    <property type="entry name" value="Winged helix-like DNA-binding domain superfamily/Winged helix DNA-binding domain"/>
    <property type="match status" value="1"/>
</dbReference>
<gene>
    <name evidence="6" type="ORF">K7G82_20510</name>
</gene>
<organism evidence="6 7">
    <name type="scientific">Sphingomonas colocasiae</name>
    <dbReference type="NCBI Taxonomy" id="1848973"/>
    <lineage>
        <taxon>Bacteria</taxon>
        <taxon>Pseudomonadati</taxon>
        <taxon>Pseudomonadota</taxon>
        <taxon>Alphaproteobacteria</taxon>
        <taxon>Sphingomonadales</taxon>
        <taxon>Sphingomonadaceae</taxon>
        <taxon>Sphingomonas</taxon>
    </lineage>
</organism>
<keyword evidence="4" id="KW-0804">Transcription</keyword>
<feature type="domain" description="HTH lysR-type" evidence="5">
    <location>
        <begin position="5"/>
        <end position="62"/>
    </location>
</feature>
<dbReference type="InterPro" id="IPR058163">
    <property type="entry name" value="LysR-type_TF_proteobact-type"/>
</dbReference>
<dbReference type="Pfam" id="PF03466">
    <property type="entry name" value="LysR_substrate"/>
    <property type="match status" value="1"/>
</dbReference>
<accession>A0ABS7PTU5</accession>
<dbReference type="PRINTS" id="PR00039">
    <property type="entry name" value="HTHLYSR"/>
</dbReference>
<evidence type="ECO:0000256" key="2">
    <source>
        <dbReference type="ARBA" id="ARBA00023015"/>
    </source>
</evidence>
<dbReference type="Gene3D" id="3.40.190.10">
    <property type="entry name" value="Periplasmic binding protein-like II"/>
    <property type="match status" value="2"/>
</dbReference>
<keyword evidence="7" id="KW-1185">Reference proteome</keyword>
<dbReference type="InterPro" id="IPR036388">
    <property type="entry name" value="WH-like_DNA-bd_sf"/>
</dbReference>
<dbReference type="SUPFAM" id="SSF46785">
    <property type="entry name" value="Winged helix' DNA-binding domain"/>
    <property type="match status" value="1"/>
</dbReference>
<evidence type="ECO:0000313" key="7">
    <source>
        <dbReference type="Proteomes" id="UP000706039"/>
    </source>
</evidence>
<dbReference type="InterPro" id="IPR036390">
    <property type="entry name" value="WH_DNA-bd_sf"/>
</dbReference>
<dbReference type="PANTHER" id="PTHR30537:SF5">
    <property type="entry name" value="HTH-TYPE TRANSCRIPTIONAL ACTIVATOR TTDR-RELATED"/>
    <property type="match status" value="1"/>
</dbReference>
<dbReference type="Proteomes" id="UP000706039">
    <property type="component" value="Unassembled WGS sequence"/>
</dbReference>
<reference evidence="6 7" key="1">
    <citation type="submission" date="2021-08" db="EMBL/GenBank/DDBJ databases">
        <authorList>
            <person name="Tuo L."/>
        </authorList>
    </citation>
    <scope>NUCLEOTIDE SEQUENCE [LARGE SCALE GENOMIC DNA]</scope>
    <source>
        <strain evidence="6 7">JCM 31229</strain>
    </source>
</reference>
<keyword evidence="3" id="KW-0238">DNA-binding</keyword>
<dbReference type="Pfam" id="PF00126">
    <property type="entry name" value="HTH_1"/>
    <property type="match status" value="1"/>
</dbReference>
<evidence type="ECO:0000256" key="3">
    <source>
        <dbReference type="ARBA" id="ARBA00023125"/>
    </source>
</evidence>
<protein>
    <submittedName>
        <fullName evidence="6">LysR family transcriptional regulator</fullName>
    </submittedName>
</protein>
<evidence type="ECO:0000256" key="1">
    <source>
        <dbReference type="ARBA" id="ARBA00009437"/>
    </source>
</evidence>
<evidence type="ECO:0000256" key="4">
    <source>
        <dbReference type="ARBA" id="ARBA00023163"/>
    </source>
</evidence>
<sequence>MRRLPPLTALEAFLQVARLGSIKAAAEDLSLSSPALSRRVQALERFLGKPLFHRRHQSLALTEDGEKLLHQVAPAIDMLSLAIEGMSNSADVMRLRLGILPLFASQKLMPHLPELRARHPGLHLDIDTAAHSLSRLGEGLDVAIPLAREIDPALYARRLGRNLICPIASRATTEGPDAIRTPADLARTTVLIHRDMAETFEVYRNAIGLPDLTPLSIDQYDSGQLILEAAAAGLGVAFMLESHLADAQDDRLVRLFDHVVESPYSYWFACRPRALEMRPVRIFHDWLVDLFGGDVERPGV</sequence>
<dbReference type="EMBL" id="JAINVV010000009">
    <property type="protein sequence ID" value="MBY8824698.1"/>
    <property type="molecule type" value="Genomic_DNA"/>
</dbReference>
<dbReference type="InterPro" id="IPR005119">
    <property type="entry name" value="LysR_subst-bd"/>
</dbReference>
<dbReference type="SUPFAM" id="SSF53850">
    <property type="entry name" value="Periplasmic binding protein-like II"/>
    <property type="match status" value="1"/>
</dbReference>
<dbReference type="RefSeq" id="WP_222991778.1">
    <property type="nucleotide sequence ID" value="NZ_JAINVV010000009.1"/>
</dbReference>
<evidence type="ECO:0000259" key="5">
    <source>
        <dbReference type="PROSITE" id="PS50931"/>
    </source>
</evidence>
<keyword evidence="2" id="KW-0805">Transcription regulation</keyword>
<name>A0ABS7PTU5_9SPHN</name>
<comment type="similarity">
    <text evidence="1">Belongs to the LysR transcriptional regulatory family.</text>
</comment>
<dbReference type="InterPro" id="IPR000847">
    <property type="entry name" value="LysR_HTH_N"/>
</dbReference>
<evidence type="ECO:0000313" key="6">
    <source>
        <dbReference type="EMBL" id="MBY8824698.1"/>
    </source>
</evidence>
<dbReference type="PANTHER" id="PTHR30537">
    <property type="entry name" value="HTH-TYPE TRANSCRIPTIONAL REGULATOR"/>
    <property type="match status" value="1"/>
</dbReference>